<keyword evidence="4" id="KW-1133">Transmembrane helix</keyword>
<reference evidence="7" key="1">
    <citation type="submission" date="2024-07" db="EMBL/GenBank/DDBJ databases">
        <title>Two chromosome-level genome assemblies of Korean endemic species Abeliophyllum distichum and Forsythia ovata (Oleaceae).</title>
        <authorList>
            <person name="Jang H."/>
        </authorList>
    </citation>
    <scope>NUCLEOTIDE SEQUENCE [LARGE SCALE GENOMIC DNA]</scope>
</reference>
<accession>A0ABD1TCP8</accession>
<dbReference type="FunFam" id="2.60.40.10:FF:001463">
    <property type="entry name" value="Probable beta-D-xylosidase 2"/>
    <property type="match status" value="1"/>
</dbReference>
<dbReference type="InterPro" id="IPR001764">
    <property type="entry name" value="Glyco_hydro_3_N"/>
</dbReference>
<feature type="domain" description="Fibronectin type III-like" evidence="5">
    <location>
        <begin position="659"/>
        <end position="728"/>
    </location>
</feature>
<evidence type="ECO:0000259" key="5">
    <source>
        <dbReference type="SMART" id="SM01217"/>
    </source>
</evidence>
<dbReference type="InterPro" id="IPR044993">
    <property type="entry name" value="BXL"/>
</dbReference>
<dbReference type="EMBL" id="JBFOLK010000005">
    <property type="protein sequence ID" value="KAL2510490.1"/>
    <property type="molecule type" value="Genomic_DNA"/>
</dbReference>
<dbReference type="SUPFAM" id="SSF52279">
    <property type="entry name" value="Beta-D-glucan exohydrolase, C-terminal domain"/>
    <property type="match status" value="1"/>
</dbReference>
<dbReference type="InterPro" id="IPR026891">
    <property type="entry name" value="Fn3-like"/>
</dbReference>
<dbReference type="SMART" id="SM01217">
    <property type="entry name" value="Fn3_like"/>
    <property type="match status" value="1"/>
</dbReference>
<feature type="transmembrane region" description="Helical" evidence="4">
    <location>
        <begin position="42"/>
        <end position="60"/>
    </location>
</feature>
<evidence type="ECO:0000256" key="3">
    <source>
        <dbReference type="ARBA" id="ARBA00023295"/>
    </source>
</evidence>
<evidence type="ECO:0000313" key="7">
    <source>
        <dbReference type="Proteomes" id="UP001604336"/>
    </source>
</evidence>
<keyword evidence="4" id="KW-0812">Transmembrane</keyword>
<name>A0ABD1TCP8_9LAMI</name>
<dbReference type="Pfam" id="PF14310">
    <property type="entry name" value="Fn3-like"/>
    <property type="match status" value="1"/>
</dbReference>
<keyword evidence="3" id="KW-0326">Glycosidase</keyword>
<dbReference type="Gene3D" id="2.60.40.10">
    <property type="entry name" value="Immunoglobulins"/>
    <property type="match status" value="1"/>
</dbReference>
<dbReference type="Proteomes" id="UP001604336">
    <property type="component" value="Unassembled WGS sequence"/>
</dbReference>
<dbReference type="InterPro" id="IPR036881">
    <property type="entry name" value="Glyco_hydro_3_C_sf"/>
</dbReference>
<evidence type="ECO:0000256" key="1">
    <source>
        <dbReference type="ARBA" id="ARBA00022729"/>
    </source>
</evidence>
<dbReference type="Pfam" id="PF00933">
    <property type="entry name" value="Glyco_hydro_3"/>
    <property type="match status" value="1"/>
</dbReference>
<evidence type="ECO:0000313" key="6">
    <source>
        <dbReference type="EMBL" id="KAL2510490.1"/>
    </source>
</evidence>
<dbReference type="PANTHER" id="PTHR42721">
    <property type="entry name" value="SUGAR HYDROLASE-RELATED"/>
    <property type="match status" value="1"/>
</dbReference>
<dbReference type="InterPro" id="IPR036962">
    <property type="entry name" value="Glyco_hydro_3_N_sf"/>
</dbReference>
<dbReference type="InterPro" id="IPR017853">
    <property type="entry name" value="GH"/>
</dbReference>
<keyword evidence="2" id="KW-0378">Hydrolase</keyword>
<gene>
    <name evidence="6" type="ORF">Adt_16090</name>
</gene>
<dbReference type="FunFam" id="3.20.20.300:FF:000004">
    <property type="entry name" value="probable beta-D-xylosidase 7"/>
    <property type="match status" value="1"/>
</dbReference>
<dbReference type="PRINTS" id="PR00133">
    <property type="entry name" value="GLHYDRLASE3"/>
</dbReference>
<comment type="caution">
    <text evidence="6">The sequence shown here is derived from an EMBL/GenBank/DDBJ whole genome shotgun (WGS) entry which is preliminary data.</text>
</comment>
<dbReference type="Gene3D" id="3.40.50.1700">
    <property type="entry name" value="Glycoside hydrolase family 3 C-terminal domain"/>
    <property type="match status" value="1"/>
</dbReference>
<dbReference type="AlphaFoldDB" id="A0ABD1TCP8"/>
<dbReference type="InterPro" id="IPR002772">
    <property type="entry name" value="Glyco_hydro_3_C"/>
</dbReference>
<evidence type="ECO:0000256" key="2">
    <source>
        <dbReference type="ARBA" id="ARBA00022801"/>
    </source>
</evidence>
<dbReference type="Gene3D" id="3.20.20.300">
    <property type="entry name" value="Glycoside hydrolase, family 3, N-terminal domain"/>
    <property type="match status" value="1"/>
</dbReference>
<keyword evidence="1" id="KW-0732">Signal</keyword>
<sequence length="743" mass="80198">MDVPEKPIYIVQHFLIFHRLIQQGKKPKYSFKNGYGSDHHSIHFSFLLFFFLVLFSGHIVEARPPFACDPKDSVNNNLAFCKSNLPIPDRVRDFIGRLTLQEKVKLLVSGASAVPRLGVKGYEWWSEALHGVSDVGPGTKFGGEFPGATSFPQVITTAASFNASLWEEIGRVVSDEARAMYNGGMAGLTFWSPNVNIFRDPRWGRGQETPGEDPVLAGKYAASYVRGLQGTDGGDRLKVAACCKHYTAYDLDNWSGVDRFHFNAKVSKQDIVDTFDIPFRSCVMEGKVASVMCSYNQVNGVPTCADPKILRETVRGAWRLNGYIVSDCDSVGVFYDNQHYTTTPEEAAADAIKAGLDLNCGPFLAIHTENAVQRGLLKEDDINVALGNTVAVQMRLGMFDGEPSAQPYGNLGSKDVCTPAHQELALEAARQGIVLLKNHGPSLPLSPRRHRTVAVIGPNSDVTVTMIGNYAGVACGYTTPLQGIGKYTRTIHQQGCANVACANEALFGGAIDAARQADATVLVMGLDQSIEAEFRDRAGLLLPGSQQDLISKVAMASRGPTILVLMSGGPIDVSFAKNDPKIGAIVWAGYPGQAGGAAIADVLFGTHNPGVVSVPVNGRHHTNTTISSIAIRVTHARCSRLSISLHVDVRNAGSQDGAHTLLVYSSPPAGHWAPHKQLVAFEKVHVPARGQQRVSVKIHVCKYLSVVDRAGIRRIPMGEHALHIGDVRHSVSLQAATLGIIKS</sequence>
<organism evidence="6 7">
    <name type="scientific">Abeliophyllum distichum</name>
    <dbReference type="NCBI Taxonomy" id="126358"/>
    <lineage>
        <taxon>Eukaryota</taxon>
        <taxon>Viridiplantae</taxon>
        <taxon>Streptophyta</taxon>
        <taxon>Embryophyta</taxon>
        <taxon>Tracheophyta</taxon>
        <taxon>Spermatophyta</taxon>
        <taxon>Magnoliopsida</taxon>
        <taxon>eudicotyledons</taxon>
        <taxon>Gunneridae</taxon>
        <taxon>Pentapetalae</taxon>
        <taxon>asterids</taxon>
        <taxon>lamiids</taxon>
        <taxon>Lamiales</taxon>
        <taxon>Oleaceae</taxon>
        <taxon>Forsythieae</taxon>
        <taxon>Abeliophyllum</taxon>
    </lineage>
</organism>
<protein>
    <submittedName>
        <fullName evidence="6">Beta-D-xylosidase 2</fullName>
    </submittedName>
</protein>
<dbReference type="Pfam" id="PF01915">
    <property type="entry name" value="Glyco_hydro_3_C"/>
    <property type="match status" value="1"/>
</dbReference>
<evidence type="ECO:0000256" key="4">
    <source>
        <dbReference type="SAM" id="Phobius"/>
    </source>
</evidence>
<keyword evidence="7" id="KW-1185">Reference proteome</keyword>
<keyword evidence="4" id="KW-0472">Membrane</keyword>
<proteinExistence type="predicted"/>
<dbReference type="PANTHER" id="PTHR42721:SF45">
    <property type="entry name" value="BETA-D-XYLOSIDASE 2-RELATED"/>
    <property type="match status" value="1"/>
</dbReference>
<dbReference type="InterPro" id="IPR013783">
    <property type="entry name" value="Ig-like_fold"/>
</dbReference>
<dbReference type="GO" id="GO:0016798">
    <property type="term" value="F:hydrolase activity, acting on glycosyl bonds"/>
    <property type="evidence" value="ECO:0007669"/>
    <property type="project" value="UniProtKB-KW"/>
</dbReference>
<dbReference type="SUPFAM" id="SSF51445">
    <property type="entry name" value="(Trans)glycosidases"/>
    <property type="match status" value="1"/>
</dbReference>